<evidence type="ECO:0000313" key="3">
    <source>
        <dbReference type="Proteomes" id="UP001159363"/>
    </source>
</evidence>
<feature type="compositionally biased region" description="Polar residues" evidence="1">
    <location>
        <begin position="93"/>
        <end position="102"/>
    </location>
</feature>
<accession>A0ABQ9H9P1</accession>
<feature type="compositionally biased region" description="Basic residues" evidence="1">
    <location>
        <begin position="80"/>
        <end position="91"/>
    </location>
</feature>
<proteinExistence type="predicted"/>
<sequence length="352" mass="39188">MDLPPEKDTWPKKTCPYAIGHWGLAFAHTEPIADMQGNKKRIPYLQMWGNTGATANEQTSEVRLYKGLWSLASSGTGMKGRGHGICPKKTRQPVASSGTIPTRENLGVTRSGIEPISPSWEASRQTAQTPWLLLDQSLLGSSRRLSAVNGPEIKSKVELRATWSAGRALSPHALLQHVEWLAVEIASCDCSRRRRRTEHLHVIAIRKVAAWAEGKIDFQSMYIEVTLVIGSDFVRHTLDDYAPIADLQGNKKRFSYCQMWGNTGCSLSVGIGKSCEFNDLYARLHNPLYSRNSDVCSFGCCPSVTPHLTVRDSLLVPLQVGYWRGVVQELMRVIEANMKQRRNERAGETGDP</sequence>
<protein>
    <submittedName>
        <fullName evidence="2">Uncharacterized protein</fullName>
    </submittedName>
</protein>
<name>A0ABQ9H9P1_9NEOP</name>
<dbReference type="Proteomes" id="UP001159363">
    <property type="component" value="Chromosome 5"/>
</dbReference>
<reference evidence="2 3" key="1">
    <citation type="submission" date="2023-02" db="EMBL/GenBank/DDBJ databases">
        <title>LHISI_Scaffold_Assembly.</title>
        <authorList>
            <person name="Stuart O.P."/>
            <person name="Cleave R."/>
            <person name="Magrath M.J.L."/>
            <person name="Mikheyev A.S."/>
        </authorList>
    </citation>
    <scope>NUCLEOTIDE SEQUENCE [LARGE SCALE GENOMIC DNA]</scope>
    <source>
        <strain evidence="2">Daus_M_001</strain>
        <tissue evidence="2">Leg muscle</tissue>
    </source>
</reference>
<evidence type="ECO:0000256" key="1">
    <source>
        <dbReference type="SAM" id="MobiDB-lite"/>
    </source>
</evidence>
<keyword evidence="3" id="KW-1185">Reference proteome</keyword>
<dbReference type="EMBL" id="JARBHB010000006">
    <property type="protein sequence ID" value="KAJ8881004.1"/>
    <property type="molecule type" value="Genomic_DNA"/>
</dbReference>
<feature type="region of interest" description="Disordered" evidence="1">
    <location>
        <begin position="79"/>
        <end position="105"/>
    </location>
</feature>
<evidence type="ECO:0000313" key="2">
    <source>
        <dbReference type="EMBL" id="KAJ8881004.1"/>
    </source>
</evidence>
<comment type="caution">
    <text evidence="2">The sequence shown here is derived from an EMBL/GenBank/DDBJ whole genome shotgun (WGS) entry which is preliminary data.</text>
</comment>
<organism evidence="2 3">
    <name type="scientific">Dryococelus australis</name>
    <dbReference type="NCBI Taxonomy" id="614101"/>
    <lineage>
        <taxon>Eukaryota</taxon>
        <taxon>Metazoa</taxon>
        <taxon>Ecdysozoa</taxon>
        <taxon>Arthropoda</taxon>
        <taxon>Hexapoda</taxon>
        <taxon>Insecta</taxon>
        <taxon>Pterygota</taxon>
        <taxon>Neoptera</taxon>
        <taxon>Polyneoptera</taxon>
        <taxon>Phasmatodea</taxon>
        <taxon>Verophasmatodea</taxon>
        <taxon>Anareolatae</taxon>
        <taxon>Phasmatidae</taxon>
        <taxon>Eurycanthinae</taxon>
        <taxon>Dryococelus</taxon>
    </lineage>
</organism>
<gene>
    <name evidence="2" type="ORF">PR048_017477</name>
</gene>